<comment type="caution">
    <text evidence="7">The sequence shown here is derived from an EMBL/GenBank/DDBJ whole genome shotgun (WGS) entry which is preliminary data.</text>
</comment>
<evidence type="ECO:0000256" key="1">
    <source>
        <dbReference type="ARBA" id="ARBA00001974"/>
    </source>
</evidence>
<dbReference type="InterPro" id="IPR036188">
    <property type="entry name" value="FAD/NAD-bd_sf"/>
</dbReference>
<dbReference type="PRINTS" id="PR00368">
    <property type="entry name" value="FADPNR"/>
</dbReference>
<evidence type="ECO:0000313" key="7">
    <source>
        <dbReference type="EMBL" id="EQB15078.1"/>
    </source>
</evidence>
<evidence type="ECO:0000259" key="5">
    <source>
        <dbReference type="Pfam" id="PF07992"/>
    </source>
</evidence>
<keyword evidence="8" id="KW-1185">Reference proteome</keyword>
<dbReference type="InterPro" id="IPR028202">
    <property type="entry name" value="Reductase_C"/>
</dbReference>
<evidence type="ECO:0000256" key="4">
    <source>
        <dbReference type="ARBA" id="ARBA00023002"/>
    </source>
</evidence>
<dbReference type="GO" id="GO:0016651">
    <property type="term" value="F:oxidoreductase activity, acting on NAD(P)H"/>
    <property type="evidence" value="ECO:0007669"/>
    <property type="project" value="TreeGrafter"/>
</dbReference>
<sequence>MTRVLIVGAGHAGGRVAQHLVEGGFAGEIVLVGEEVHIPYERPALSKEFLLGKQDVAEFSLPVCEASEACRFERRVGRVTSVDPVERTVSTADGETIEWDRLVIATGADARRPPIPGNDLSHVHVLRTIDDALRLKSAITAAKNLVIIGAGVIGLEVASSARGHGVAICVIEPAERVMARILSPSASHWLAEQHRAAGTDLRLGRGVSEIHGDAVILDDGSVIAADTVLLATGAAPATAAFASVVAAGADGVPTDAHCRVEGHEHIYAVGDVALSSSPIYGRALRQETWRNAENQAQAVAQILLGGEEPYSELPWMWTDQLGHNIQVVGFCAGDREVVRGDPATGKACLFQLDGDRLVGAVLLGEGKQRKHVERLILDRVPVTDAQLGDPVQALKALA</sequence>
<dbReference type="InterPro" id="IPR016156">
    <property type="entry name" value="FAD/NAD-linked_Rdtase_dimer_sf"/>
</dbReference>
<dbReference type="SUPFAM" id="SSF51905">
    <property type="entry name" value="FAD/NAD(P)-binding domain"/>
    <property type="match status" value="2"/>
</dbReference>
<evidence type="ECO:0000256" key="2">
    <source>
        <dbReference type="ARBA" id="ARBA00022630"/>
    </source>
</evidence>
<dbReference type="Proteomes" id="UP000015527">
    <property type="component" value="Unassembled WGS sequence"/>
</dbReference>
<proteinExistence type="predicted"/>
<dbReference type="Pfam" id="PF07992">
    <property type="entry name" value="Pyr_redox_2"/>
    <property type="match status" value="1"/>
</dbReference>
<keyword evidence="4" id="KW-0560">Oxidoreductase</keyword>
<evidence type="ECO:0000256" key="3">
    <source>
        <dbReference type="ARBA" id="ARBA00022827"/>
    </source>
</evidence>
<dbReference type="PATRIC" id="fig|1096930.3.peg.2495"/>
<dbReference type="PANTHER" id="PTHR43557">
    <property type="entry name" value="APOPTOSIS-INDUCING FACTOR 1"/>
    <property type="match status" value="1"/>
</dbReference>
<dbReference type="GO" id="GO:0005737">
    <property type="term" value="C:cytoplasm"/>
    <property type="evidence" value="ECO:0007669"/>
    <property type="project" value="TreeGrafter"/>
</dbReference>
<dbReference type="EMBL" id="ATHL01000077">
    <property type="protein sequence ID" value="EQB15078.1"/>
    <property type="molecule type" value="Genomic_DNA"/>
</dbReference>
<dbReference type="AlphaFoldDB" id="T0HSH1"/>
<dbReference type="InterPro" id="IPR023753">
    <property type="entry name" value="FAD/NAD-binding_dom"/>
</dbReference>
<dbReference type="OrthoDB" id="7809559at2"/>
<dbReference type="RefSeq" id="WP_021234344.1">
    <property type="nucleotide sequence ID" value="NZ_ATHL01000077.1"/>
</dbReference>
<accession>T0HSH1</accession>
<dbReference type="InterPro" id="IPR050446">
    <property type="entry name" value="FAD-oxidoreductase/Apoptosis"/>
</dbReference>
<protein>
    <recommendedName>
        <fullName evidence="9">FAD-dependent pyridine nucleotide-disulfide oxidoreductase</fullName>
    </recommendedName>
</protein>
<keyword evidence="3" id="KW-0274">FAD</keyword>
<organism evidence="7 8">
    <name type="scientific">Novosphingobium lindaniclasticum LE124</name>
    <dbReference type="NCBI Taxonomy" id="1096930"/>
    <lineage>
        <taxon>Bacteria</taxon>
        <taxon>Pseudomonadati</taxon>
        <taxon>Pseudomonadota</taxon>
        <taxon>Alphaproteobacteria</taxon>
        <taxon>Sphingomonadales</taxon>
        <taxon>Sphingomonadaceae</taxon>
        <taxon>Novosphingobium</taxon>
    </lineage>
</organism>
<dbReference type="eggNOG" id="COG0446">
    <property type="taxonomic scope" value="Bacteria"/>
</dbReference>
<feature type="domain" description="FAD/NAD(P)-binding" evidence="5">
    <location>
        <begin position="3"/>
        <end position="296"/>
    </location>
</feature>
<comment type="cofactor">
    <cofactor evidence="1">
        <name>FAD</name>
        <dbReference type="ChEBI" id="CHEBI:57692"/>
    </cofactor>
</comment>
<dbReference type="Gene3D" id="3.50.50.60">
    <property type="entry name" value="FAD/NAD(P)-binding domain"/>
    <property type="match status" value="2"/>
</dbReference>
<dbReference type="Gene3D" id="3.30.390.30">
    <property type="match status" value="1"/>
</dbReference>
<dbReference type="PANTHER" id="PTHR43557:SF2">
    <property type="entry name" value="RIESKE DOMAIN-CONTAINING PROTEIN-RELATED"/>
    <property type="match status" value="1"/>
</dbReference>
<reference evidence="7 8" key="1">
    <citation type="journal article" date="2013" name="Genome Announc.">
        <title>Genome Sequence of Novosphingobium lindaniclasticum LE124T, Isolated from a Hexachlorocyclohexane Dumpsite.</title>
        <authorList>
            <person name="Saxena A."/>
            <person name="Nayyar N."/>
            <person name="Sangwan N."/>
            <person name="Kumari R."/>
            <person name="Khurana J.P."/>
            <person name="Lal R."/>
        </authorList>
    </citation>
    <scope>NUCLEOTIDE SEQUENCE [LARGE SCALE GENOMIC DNA]</scope>
    <source>
        <strain evidence="7 8">LE124</strain>
    </source>
</reference>
<dbReference type="Pfam" id="PF14759">
    <property type="entry name" value="Reductase_C"/>
    <property type="match status" value="1"/>
</dbReference>
<evidence type="ECO:0000313" key="8">
    <source>
        <dbReference type="Proteomes" id="UP000015527"/>
    </source>
</evidence>
<dbReference type="SUPFAM" id="SSF55424">
    <property type="entry name" value="FAD/NAD-linked reductases, dimerisation (C-terminal) domain"/>
    <property type="match status" value="1"/>
</dbReference>
<keyword evidence="2" id="KW-0285">Flavoprotein</keyword>
<dbReference type="PRINTS" id="PR00411">
    <property type="entry name" value="PNDRDTASEI"/>
</dbReference>
<name>T0HSH1_9SPHN</name>
<gene>
    <name evidence="7" type="ORF">L284_12495</name>
</gene>
<evidence type="ECO:0000259" key="6">
    <source>
        <dbReference type="Pfam" id="PF14759"/>
    </source>
</evidence>
<feature type="domain" description="Reductase C-terminal" evidence="6">
    <location>
        <begin position="315"/>
        <end position="398"/>
    </location>
</feature>
<evidence type="ECO:0008006" key="9">
    <source>
        <dbReference type="Google" id="ProtNLM"/>
    </source>
</evidence>